<gene>
    <name evidence="1" type="ORF">vir249_00031</name>
</gene>
<sequence>MPDQGSYDLRHDVDRLQRKVNVFENGFADSFFIETSVPTIIYKDDIFNPKSITFYSYKNNKGKIETYEGTLKVSTSVDGNNYTLLKTSNDTNITINISDNTIKFYKCELYNEKNQLLDSQTIPSLTEREGDSISLFLGNESQLIPCTNEGNVQDTFSFTISFFCYKGTKLYPCEYTPPSPNPFTELGFTYNLDKQCSSTDNGQITITAPKNESLGGENGGIIQLSFMVDGEKINKQFNWAKSIKGADGYSAPDGYMHFAYANDDKGETDFSTENSTNRKYMGTYYDYVHETSQDPSRYTWSLIKGEDGKTPSTEEIVESVNKSGVDAKTLDGKSPINFLSSVTPTTYIYRDESDKTQNYIAIYELGNIVIVQFYKFSGNSSDYGNDGEYYFRLFPNDGKHEIPERLRPPVPIYTNDLNLANGSGNGILKITPAGVIGKRNSTSGPYGNTYGTIIYTINPRTLTVLSEAESTIKYGDYLSVTLKDSSNNLLSGRSVAFTINEKNYYRTTDNLGIAKLRIRLNQGEYNILGVFNGDMTYAPCEKSYTVNVVKTNGSIQFSGGTYQNTGYVLQGDILTVKALNEHGQFLPDLDLLINNTTYKTDENGEVKLTVKENGTFICKFAESTNEFISNRATYSNTVKITGKTAPITTHTRVPLSLSAGGTNNKIKGYNSDSLNVARVQKRENNSSASTAITCTHNSSVSTYLRTTPAQIYFNVFKFPRPNKACTVTATVFCGEFGGITGGHMYFPKLQLKDVVNNIVYDEKTTQGNFGVENKNTYLPFTITHPFTAEQASAIESDNLALLVIPQESHLNSTASYNVSEFRIDYVEMKIQY</sequence>
<dbReference type="InterPro" id="IPR013783">
    <property type="entry name" value="Ig-like_fold"/>
</dbReference>
<name>A0AA86YAG9_9CAUD</name>
<dbReference type="Proteomes" id="UP001303695">
    <property type="component" value="Segment"/>
</dbReference>
<proteinExistence type="predicted"/>
<evidence type="ECO:0000313" key="1">
    <source>
        <dbReference type="EMBL" id="DBA35476.1"/>
    </source>
</evidence>
<organism evidence="1 2">
    <name type="scientific">Caudoviricetes sp. vir249</name>
    <dbReference type="NCBI Taxonomy" id="3068355"/>
    <lineage>
        <taxon>Viruses</taxon>
        <taxon>Duplodnaviria</taxon>
        <taxon>Heunggongvirae</taxon>
        <taxon>Uroviricota</taxon>
        <taxon>Caudoviricetes</taxon>
    </lineage>
</organism>
<protein>
    <submittedName>
        <fullName evidence="1">Virion structural protein</fullName>
    </submittedName>
</protein>
<dbReference type="EMBL" id="BK063678">
    <property type="protein sequence ID" value="DBA35476.1"/>
    <property type="molecule type" value="Genomic_DNA"/>
</dbReference>
<accession>A0AA86YAG9</accession>
<evidence type="ECO:0000313" key="2">
    <source>
        <dbReference type="Proteomes" id="UP001303695"/>
    </source>
</evidence>
<dbReference type="RefSeq" id="YP_013605256.1">
    <property type="nucleotide sequence ID" value="NC_133254.1"/>
</dbReference>
<keyword evidence="2" id="KW-1185">Reference proteome</keyword>
<dbReference type="Gene3D" id="2.60.40.10">
    <property type="entry name" value="Immunoglobulins"/>
    <property type="match status" value="1"/>
</dbReference>
<reference evidence="1 2" key="1">
    <citation type="journal article" date="2023" name="Nat. Microbiol.">
        <title>A compendium of viruses from methanogenic archaea reveals their diversity and adaptations to the gut environment.</title>
        <authorList>
            <person name="Medvedeva S."/>
            <person name="Borrel G."/>
            <person name="Krupovic M."/>
            <person name="Gribaldo S."/>
        </authorList>
    </citation>
    <scope>NUCLEOTIDE SEQUENCE [LARGE SCALE GENOMIC DNA]</scope>
</reference>
<dbReference type="GeneID" id="300198879"/>